<dbReference type="EMBL" id="RQXX01000001">
    <property type="protein sequence ID" value="RVV99988.1"/>
    <property type="molecule type" value="Genomic_DNA"/>
</dbReference>
<dbReference type="OrthoDB" id="6077989at2"/>
<organism evidence="2 3">
    <name type="scientific">Mesobaculum littorinae</name>
    <dbReference type="NCBI Taxonomy" id="2486419"/>
    <lineage>
        <taxon>Bacteria</taxon>
        <taxon>Pseudomonadati</taxon>
        <taxon>Pseudomonadota</taxon>
        <taxon>Alphaproteobacteria</taxon>
        <taxon>Rhodobacterales</taxon>
        <taxon>Roseobacteraceae</taxon>
        <taxon>Mesobaculum</taxon>
    </lineage>
</organism>
<proteinExistence type="predicted"/>
<feature type="domain" description="Hemerythrin-like" evidence="1">
    <location>
        <begin position="39"/>
        <end position="179"/>
    </location>
</feature>
<keyword evidence="3" id="KW-1185">Reference proteome</keyword>
<evidence type="ECO:0000313" key="2">
    <source>
        <dbReference type="EMBL" id="RVV99988.1"/>
    </source>
</evidence>
<dbReference type="CDD" id="cd12108">
    <property type="entry name" value="Hr-like"/>
    <property type="match status" value="1"/>
</dbReference>
<evidence type="ECO:0000313" key="3">
    <source>
        <dbReference type="Proteomes" id="UP000285908"/>
    </source>
</evidence>
<dbReference type="AlphaFoldDB" id="A0A438AMJ8"/>
<dbReference type="Gene3D" id="1.20.120.520">
    <property type="entry name" value="nmb1532 protein domain like"/>
    <property type="match status" value="1"/>
</dbReference>
<name>A0A438AMJ8_9RHOB</name>
<dbReference type="InterPro" id="IPR012312">
    <property type="entry name" value="Hemerythrin-like"/>
</dbReference>
<sequence length="187" mass="21197">MTPDLSLARRDGLPDALRVLTRELPRSGWEAHPNFDGLVRFWMQRHMMFRDLLDKLQGGQRALLAGEVEGRAQARETQRYAGFLLNQLHGHHQIEDMHYFPALTGLDPRLEEGFALLDADHHALDGHIHDMAETTNRFLQSVGGADERETAGRLETALDGFNGFLTRHLDDEEDLVVPVILKFAPNL</sequence>
<evidence type="ECO:0000259" key="1">
    <source>
        <dbReference type="Pfam" id="PF01814"/>
    </source>
</evidence>
<comment type="caution">
    <text evidence="2">The sequence shown here is derived from an EMBL/GenBank/DDBJ whole genome shotgun (WGS) entry which is preliminary data.</text>
</comment>
<dbReference type="Proteomes" id="UP000285908">
    <property type="component" value="Unassembled WGS sequence"/>
</dbReference>
<reference evidence="2 3" key="1">
    <citation type="submission" date="2018-11" db="EMBL/GenBank/DDBJ databases">
        <title>Mesobaculum littorinae gen. nov., sp. nov., isolated from Littorina scabra that represents a novel genus of the order Rhodobacteraceae.</title>
        <authorList>
            <person name="Li F."/>
        </authorList>
    </citation>
    <scope>NUCLEOTIDE SEQUENCE [LARGE SCALE GENOMIC DNA]</scope>
    <source>
        <strain evidence="2 3">M0103</strain>
    </source>
</reference>
<accession>A0A438AMJ8</accession>
<dbReference type="Pfam" id="PF01814">
    <property type="entry name" value="Hemerythrin"/>
    <property type="match status" value="1"/>
</dbReference>
<protein>
    <submittedName>
        <fullName evidence="2">Hemerythrin domain-containing protein</fullName>
    </submittedName>
</protein>
<gene>
    <name evidence="2" type="ORF">EKE94_01490</name>
</gene>